<dbReference type="GO" id="GO:0005829">
    <property type="term" value="C:cytosol"/>
    <property type="evidence" value="ECO:0007669"/>
    <property type="project" value="TreeGrafter"/>
</dbReference>
<feature type="binding site" evidence="10">
    <location>
        <position position="84"/>
    </location>
    <ligand>
        <name>[4Fe-4S] cluster</name>
        <dbReference type="ChEBI" id="CHEBI:49883"/>
    </ligand>
</feature>
<dbReference type="OrthoDB" id="9801204at2"/>
<protein>
    <recommendedName>
        <fullName evidence="2 10">Quinolinate synthase</fullName>
        <ecNumber evidence="2 10">2.5.1.72</ecNumber>
    </recommendedName>
</protein>
<evidence type="ECO:0000256" key="4">
    <source>
        <dbReference type="ARBA" id="ARBA00022490"/>
    </source>
</evidence>
<dbReference type="HAMAP" id="MF_00568">
    <property type="entry name" value="NadA_type2"/>
    <property type="match status" value="1"/>
</dbReference>
<keyword evidence="5 10" id="KW-0662">Pyridine nucleotide biosynthesis</keyword>
<comment type="cofactor">
    <cofactor evidence="10">
        <name>[4Fe-4S] cluster</name>
        <dbReference type="ChEBI" id="CHEBI:49883"/>
    </cofactor>
    <text evidence="10">Binds 1 [4Fe-4S] cluster per subunit.</text>
</comment>
<dbReference type="AlphaFoldDB" id="A0A1Q2MIZ7"/>
<evidence type="ECO:0000256" key="9">
    <source>
        <dbReference type="ARBA" id="ARBA00023014"/>
    </source>
</evidence>
<comment type="function">
    <text evidence="10">Catalyzes the condensation of iminoaspartate with dihydroxyacetone phosphate to form quinolinate.</text>
</comment>
<organism evidence="11 12">
    <name type="scientific">Limihaloglobus sulfuriphilus</name>
    <dbReference type="NCBI Taxonomy" id="1851148"/>
    <lineage>
        <taxon>Bacteria</taxon>
        <taxon>Pseudomonadati</taxon>
        <taxon>Planctomycetota</taxon>
        <taxon>Phycisphaerae</taxon>
        <taxon>Sedimentisphaerales</taxon>
        <taxon>Sedimentisphaeraceae</taxon>
        <taxon>Limihaloglobus</taxon>
    </lineage>
</organism>
<dbReference type="SUPFAM" id="SSF142754">
    <property type="entry name" value="NadA-like"/>
    <property type="match status" value="1"/>
</dbReference>
<dbReference type="GO" id="GO:0034628">
    <property type="term" value="P:'de novo' NAD+ biosynthetic process from L-aspartate"/>
    <property type="evidence" value="ECO:0007669"/>
    <property type="project" value="TreeGrafter"/>
</dbReference>
<feature type="binding site" evidence="10">
    <location>
        <position position="257"/>
    </location>
    <ligand>
        <name>[4Fe-4S] cluster</name>
        <dbReference type="ChEBI" id="CHEBI:49883"/>
    </ligand>
</feature>
<accession>A0A1Q2MIZ7</accession>
<feature type="binding site" evidence="10">
    <location>
        <position position="213"/>
    </location>
    <ligand>
        <name>iminosuccinate</name>
        <dbReference type="ChEBI" id="CHEBI:77875"/>
    </ligand>
</feature>
<feature type="binding site" evidence="10">
    <location>
        <position position="22"/>
    </location>
    <ligand>
        <name>iminosuccinate</name>
        <dbReference type="ChEBI" id="CHEBI:77875"/>
    </ligand>
</feature>
<feature type="binding site" evidence="10">
    <location>
        <begin position="110"/>
        <end position="112"/>
    </location>
    <ligand>
        <name>iminosuccinate</name>
        <dbReference type="ChEBI" id="CHEBI:77875"/>
    </ligand>
</feature>
<evidence type="ECO:0000256" key="10">
    <source>
        <dbReference type="HAMAP-Rule" id="MF_00568"/>
    </source>
</evidence>
<comment type="subcellular location">
    <subcellularLocation>
        <location evidence="10">Cytoplasm</location>
    </subcellularLocation>
</comment>
<keyword evidence="3 10" id="KW-0004">4Fe-4S</keyword>
<keyword evidence="6 10" id="KW-0808">Transferase</keyword>
<dbReference type="GO" id="GO:0008987">
    <property type="term" value="F:quinolinate synthetase A activity"/>
    <property type="evidence" value="ECO:0007669"/>
    <property type="project" value="UniProtKB-UniRule"/>
</dbReference>
<dbReference type="KEGG" id="pbas:SMSP2_02730"/>
<dbReference type="EC" id="2.5.1.72" evidence="2 10"/>
<keyword evidence="8 10" id="KW-0408">Iron</keyword>
<comment type="pathway">
    <text evidence="1 10">Cofactor biosynthesis; NAD(+) biosynthesis; quinolinate from iminoaspartate: step 1/1.</text>
</comment>
<dbReference type="FunFam" id="3.40.50.10800:FF:000003">
    <property type="entry name" value="Quinolinate synthase A"/>
    <property type="match status" value="1"/>
</dbReference>
<evidence type="ECO:0000256" key="8">
    <source>
        <dbReference type="ARBA" id="ARBA00023004"/>
    </source>
</evidence>
<dbReference type="InterPro" id="IPR003473">
    <property type="entry name" value="NadA"/>
</dbReference>
<dbReference type="InterPro" id="IPR036094">
    <property type="entry name" value="NadA_sf"/>
</dbReference>
<dbReference type="PANTHER" id="PTHR30573">
    <property type="entry name" value="QUINOLINATE SYNTHETASE A"/>
    <property type="match status" value="1"/>
</dbReference>
<dbReference type="NCBIfam" id="NF006878">
    <property type="entry name" value="PRK09375.1-2"/>
    <property type="match status" value="1"/>
</dbReference>
<keyword evidence="12" id="KW-1185">Reference proteome</keyword>
<proteinExistence type="inferred from homology"/>
<evidence type="ECO:0000256" key="6">
    <source>
        <dbReference type="ARBA" id="ARBA00022679"/>
    </source>
</evidence>
<dbReference type="UniPathway" id="UPA00253">
    <property type="reaction ID" value="UER00327"/>
</dbReference>
<name>A0A1Q2MIZ7_9BACT</name>
<dbReference type="GO" id="GO:0046872">
    <property type="term" value="F:metal ion binding"/>
    <property type="evidence" value="ECO:0007669"/>
    <property type="project" value="UniProtKB-KW"/>
</dbReference>
<dbReference type="Gene3D" id="3.40.50.10800">
    <property type="entry name" value="NadA-like"/>
    <property type="match status" value="3"/>
</dbReference>
<dbReference type="InterPro" id="IPR023066">
    <property type="entry name" value="Quinolinate_synth_type2"/>
</dbReference>
<dbReference type="RefSeq" id="WP_146684549.1">
    <property type="nucleotide sequence ID" value="NZ_CP019646.1"/>
</dbReference>
<dbReference type="PANTHER" id="PTHR30573:SF0">
    <property type="entry name" value="QUINOLINATE SYNTHASE, CHLOROPLASTIC"/>
    <property type="match status" value="1"/>
</dbReference>
<evidence type="ECO:0000313" key="12">
    <source>
        <dbReference type="Proteomes" id="UP000188181"/>
    </source>
</evidence>
<dbReference type="STRING" id="1851148.SMSP2_02730"/>
<dbReference type="NCBIfam" id="TIGR00550">
    <property type="entry name" value="nadA"/>
    <property type="match status" value="1"/>
</dbReference>
<evidence type="ECO:0000256" key="3">
    <source>
        <dbReference type="ARBA" id="ARBA00022485"/>
    </source>
</evidence>
<evidence type="ECO:0000256" key="7">
    <source>
        <dbReference type="ARBA" id="ARBA00022723"/>
    </source>
</evidence>
<comment type="similarity">
    <text evidence="10">Belongs to the quinolinate synthase family. Type 2 subfamily.</text>
</comment>
<sequence>MNNIAEKINKLRKEKNAVILAHNYVPGDVQDIADFAGDSLGLSKQAAETDADLIVFCGVHFMAETASILSPEKTVLIPDRTAGCPMADMITAEQLKAFKEEHPQALVVCYVNSTAEVKALSDYCCTSGNAVELVKALPADKEIIFVPDKNLGAFVRERTGRNIILWPGYCPTHVVITLDKLQTVKSQHPDAVVLAHPECPPATWPEADFLLSTGQMLGHAEQSEAKKFIIATEPGIIHALKKRCPDKEFIEACETICPNMKKLTLEKLLWSLERDEYEVKVEKEVAQKASRALMRMLEVLPATSTRKSN</sequence>
<feature type="binding site" evidence="10">
    <location>
        <begin position="196"/>
        <end position="198"/>
    </location>
    <ligand>
        <name>iminosuccinate</name>
        <dbReference type="ChEBI" id="CHEBI:77875"/>
    </ligand>
</feature>
<evidence type="ECO:0000256" key="2">
    <source>
        <dbReference type="ARBA" id="ARBA00012669"/>
    </source>
</evidence>
<evidence type="ECO:0000256" key="1">
    <source>
        <dbReference type="ARBA" id="ARBA00005065"/>
    </source>
</evidence>
<keyword evidence="9 10" id="KW-0411">Iron-sulfur</keyword>
<keyword evidence="4 10" id="KW-0963">Cytoplasm</keyword>
<feature type="binding site" evidence="10">
    <location>
        <position position="170"/>
    </location>
    <ligand>
        <name>[4Fe-4S] cluster</name>
        <dbReference type="ChEBI" id="CHEBI:49883"/>
    </ligand>
</feature>
<evidence type="ECO:0000313" key="11">
    <source>
        <dbReference type="EMBL" id="AQQ72347.1"/>
    </source>
</evidence>
<dbReference type="EMBL" id="CP019646">
    <property type="protein sequence ID" value="AQQ72347.1"/>
    <property type="molecule type" value="Genomic_DNA"/>
</dbReference>
<feature type="binding site" evidence="10">
    <location>
        <position position="127"/>
    </location>
    <ligand>
        <name>iminosuccinate</name>
        <dbReference type="ChEBI" id="CHEBI:77875"/>
    </ligand>
</feature>
<keyword evidence="7 10" id="KW-0479">Metal-binding</keyword>
<dbReference type="Proteomes" id="UP000188181">
    <property type="component" value="Chromosome"/>
</dbReference>
<comment type="catalytic activity">
    <reaction evidence="10">
        <text>iminosuccinate + dihydroxyacetone phosphate = quinolinate + phosphate + 2 H2O + H(+)</text>
        <dbReference type="Rhea" id="RHEA:25888"/>
        <dbReference type="ChEBI" id="CHEBI:15377"/>
        <dbReference type="ChEBI" id="CHEBI:15378"/>
        <dbReference type="ChEBI" id="CHEBI:29959"/>
        <dbReference type="ChEBI" id="CHEBI:43474"/>
        <dbReference type="ChEBI" id="CHEBI:57642"/>
        <dbReference type="ChEBI" id="CHEBI:77875"/>
        <dbReference type="EC" id="2.5.1.72"/>
    </reaction>
</comment>
<dbReference type="NCBIfam" id="NF006879">
    <property type="entry name" value="PRK09375.1-4"/>
    <property type="match status" value="1"/>
</dbReference>
<dbReference type="Pfam" id="PF02445">
    <property type="entry name" value="NadA"/>
    <property type="match status" value="1"/>
</dbReference>
<dbReference type="GO" id="GO:0051539">
    <property type="term" value="F:4 iron, 4 sulfur cluster binding"/>
    <property type="evidence" value="ECO:0007669"/>
    <property type="project" value="UniProtKB-KW"/>
</dbReference>
<gene>
    <name evidence="10 11" type="primary">nadA</name>
    <name evidence="11" type="ORF">SMSP2_02730</name>
</gene>
<reference evidence="12" key="1">
    <citation type="submission" date="2017-02" db="EMBL/GenBank/DDBJ databases">
        <title>Comparative genomics and description of representatives of a novel lineage of planctomycetes thriving in anoxic sediments.</title>
        <authorList>
            <person name="Spring S."/>
            <person name="Bunk B."/>
            <person name="Sproer C."/>
        </authorList>
    </citation>
    <scope>NUCLEOTIDE SEQUENCE [LARGE SCALE GENOMIC DNA]</scope>
    <source>
        <strain evidence="12">SM-Chi-D1</strain>
    </source>
</reference>
<feature type="binding site" evidence="10">
    <location>
        <position position="39"/>
    </location>
    <ligand>
        <name>iminosuccinate</name>
        <dbReference type="ChEBI" id="CHEBI:77875"/>
    </ligand>
</feature>
<evidence type="ECO:0000256" key="5">
    <source>
        <dbReference type="ARBA" id="ARBA00022642"/>
    </source>
</evidence>